<evidence type="ECO:0000256" key="4">
    <source>
        <dbReference type="ARBA" id="ARBA00023163"/>
    </source>
</evidence>
<keyword evidence="5" id="KW-0539">Nucleus</keyword>
<evidence type="ECO:0000256" key="3">
    <source>
        <dbReference type="ARBA" id="ARBA00023015"/>
    </source>
</evidence>
<keyword evidence="4" id="KW-0804">Transcription</keyword>
<dbReference type="AlphaFoldDB" id="A0AAW1ARJ1"/>
<dbReference type="GO" id="GO:0016592">
    <property type="term" value="C:mediator complex"/>
    <property type="evidence" value="ECO:0007669"/>
    <property type="project" value="InterPro"/>
</dbReference>
<proteinExistence type="predicted"/>
<comment type="function">
    <text evidence="6">Component of the Mediator complex, a coactivator involved in the regulated transcription of nearly all RNA polymerase II-dependent genes. Mediator functions as a bridge to convey information from gene-specific regulatory proteins to the basal RNA polymerase II transcription machinery. Mediator is recruited to promoters by direct interactions with regulatory proteins and serves as a scaffold for the assembly of a functional preinitiation complex with RNA polymerase II and the general transcription factors.</text>
</comment>
<organism evidence="10 11">
    <name type="scientific">Crotalus adamanteus</name>
    <name type="common">Eastern diamondback rattlesnake</name>
    <dbReference type="NCBI Taxonomy" id="8729"/>
    <lineage>
        <taxon>Eukaryota</taxon>
        <taxon>Metazoa</taxon>
        <taxon>Chordata</taxon>
        <taxon>Craniata</taxon>
        <taxon>Vertebrata</taxon>
        <taxon>Euteleostomi</taxon>
        <taxon>Lepidosauria</taxon>
        <taxon>Squamata</taxon>
        <taxon>Bifurcata</taxon>
        <taxon>Unidentata</taxon>
        <taxon>Episquamata</taxon>
        <taxon>Toxicofera</taxon>
        <taxon>Serpentes</taxon>
        <taxon>Colubroidea</taxon>
        <taxon>Viperidae</taxon>
        <taxon>Crotalinae</taxon>
        <taxon>Crotalus</taxon>
    </lineage>
</organism>
<keyword evidence="3" id="KW-0805">Transcription regulation</keyword>
<dbReference type="PANTHER" id="PTHR12434:SF6">
    <property type="entry name" value="MEDIATOR OF RNA POLYMERASE II TRANSCRIPTION SUBUNIT 22"/>
    <property type="match status" value="1"/>
</dbReference>
<comment type="caution">
    <text evidence="10">The sequence shown here is derived from an EMBL/GenBank/DDBJ whole genome shotgun (WGS) entry which is preliminary data.</text>
</comment>
<evidence type="ECO:0000256" key="5">
    <source>
        <dbReference type="ARBA" id="ARBA00023242"/>
    </source>
</evidence>
<reference evidence="10 11" key="1">
    <citation type="journal article" date="2024" name="Proc. Natl. Acad. Sci. U.S.A.">
        <title>The genetic regulatory architecture and epigenomic basis for age-related changes in rattlesnake venom.</title>
        <authorList>
            <person name="Hogan M.P."/>
            <person name="Holding M.L."/>
            <person name="Nystrom G.S."/>
            <person name="Colston T.J."/>
            <person name="Bartlett D.A."/>
            <person name="Mason A.J."/>
            <person name="Ellsworth S.A."/>
            <person name="Rautsaw R.M."/>
            <person name="Lawrence K.C."/>
            <person name="Strickland J.L."/>
            <person name="He B."/>
            <person name="Fraser P."/>
            <person name="Margres M.J."/>
            <person name="Gilbert D.M."/>
            <person name="Gibbs H.L."/>
            <person name="Parkinson C.L."/>
            <person name="Rokyta D.R."/>
        </authorList>
    </citation>
    <scope>NUCLEOTIDE SEQUENCE [LARGE SCALE GENOMIC DNA]</scope>
    <source>
        <strain evidence="10">DRR0105</strain>
    </source>
</reference>
<evidence type="ECO:0000256" key="8">
    <source>
        <dbReference type="ARBA" id="ARBA00031962"/>
    </source>
</evidence>
<accession>A0AAW1ARJ1</accession>
<evidence type="ECO:0000256" key="2">
    <source>
        <dbReference type="ARBA" id="ARBA00019695"/>
    </source>
</evidence>
<evidence type="ECO:0000256" key="7">
    <source>
        <dbReference type="ARBA" id="ARBA00030744"/>
    </source>
</evidence>
<dbReference type="Pfam" id="PF06179">
    <property type="entry name" value="Med22"/>
    <property type="match status" value="1"/>
</dbReference>
<evidence type="ECO:0000256" key="9">
    <source>
        <dbReference type="SAM" id="MobiDB-lite"/>
    </source>
</evidence>
<sequence length="287" mass="31544">MDNFTEIIKSAKIEEETQVSRATQGEQDNYEMHVRAANIVRAGESLMKLVSDLKQFLILNDFPSVNEAINQRNQQLRALQEECDKKLIALRDEISVDLYELEEEYYSSSYGVCDAANLSLSEAYWGQEPAGSPLENLVTASVAAATAGTMEQNLPSAQGSVPLHPHINGHGQESAQQQQNHVRKASSSSPRPFLLTHPSAIPEYSQAAAIEPRSGCKEIGCIDWQAYLSSHVGEKLAERALLCAQGFPFAHRLCPPDPEPAPDTLLSLPSHQDFILVAKQMKGQTAM</sequence>
<dbReference type="EMBL" id="JAOTOJ010000016">
    <property type="protein sequence ID" value="KAK9392371.1"/>
    <property type="molecule type" value="Genomic_DNA"/>
</dbReference>
<dbReference type="PANTHER" id="PTHR12434">
    <property type="entry name" value="MEDIATOR OF RNA POLYMERASE II TRANSCRIPTION SUBUNIT 22"/>
    <property type="match status" value="1"/>
</dbReference>
<evidence type="ECO:0000313" key="10">
    <source>
        <dbReference type="EMBL" id="KAK9392371.1"/>
    </source>
</evidence>
<evidence type="ECO:0000313" key="11">
    <source>
        <dbReference type="Proteomes" id="UP001474421"/>
    </source>
</evidence>
<evidence type="ECO:0000256" key="1">
    <source>
        <dbReference type="ARBA" id="ARBA00004123"/>
    </source>
</evidence>
<protein>
    <recommendedName>
        <fullName evidence="2">Mediator of RNA polymerase II transcription subunit 22</fullName>
    </recommendedName>
    <alternativeName>
        <fullName evidence="8">Mediator complex subunit 22</fullName>
    </alternativeName>
    <alternativeName>
        <fullName evidence="7">Surfeit locus protein 5</fullName>
    </alternativeName>
</protein>
<comment type="subcellular location">
    <subcellularLocation>
        <location evidence="1">Nucleus</location>
    </subcellularLocation>
</comment>
<name>A0AAW1ARJ1_CROAD</name>
<evidence type="ECO:0000256" key="6">
    <source>
        <dbReference type="ARBA" id="ARBA00025687"/>
    </source>
</evidence>
<feature type="region of interest" description="Disordered" evidence="9">
    <location>
        <begin position="155"/>
        <end position="192"/>
    </location>
</feature>
<feature type="compositionally biased region" description="Polar residues" evidence="9">
    <location>
        <begin position="171"/>
        <end position="190"/>
    </location>
</feature>
<dbReference type="Proteomes" id="UP001474421">
    <property type="component" value="Unassembled WGS sequence"/>
</dbReference>
<dbReference type="InterPro" id="IPR009332">
    <property type="entry name" value="Med22"/>
</dbReference>
<gene>
    <name evidence="10" type="ORF">NXF25_017215</name>
</gene>
<dbReference type="GO" id="GO:0006357">
    <property type="term" value="P:regulation of transcription by RNA polymerase II"/>
    <property type="evidence" value="ECO:0007669"/>
    <property type="project" value="InterPro"/>
</dbReference>
<keyword evidence="11" id="KW-1185">Reference proteome</keyword>
<dbReference type="GO" id="GO:0003712">
    <property type="term" value="F:transcription coregulator activity"/>
    <property type="evidence" value="ECO:0007669"/>
    <property type="project" value="InterPro"/>
</dbReference>